<evidence type="ECO:0000256" key="4">
    <source>
        <dbReference type="SAM" id="MobiDB-lite"/>
    </source>
</evidence>
<keyword evidence="2" id="KW-0238">DNA-binding</keyword>
<dbReference type="PANTHER" id="PTHR46796">
    <property type="entry name" value="HTH-TYPE TRANSCRIPTIONAL ACTIVATOR RHAS-RELATED"/>
    <property type="match status" value="1"/>
</dbReference>
<protein>
    <submittedName>
        <fullName evidence="6">Helix-turn-helix domain-containing protein</fullName>
    </submittedName>
</protein>
<proteinExistence type="predicted"/>
<keyword evidence="1" id="KW-0805">Transcription regulation</keyword>
<dbReference type="GO" id="GO:0003700">
    <property type="term" value="F:DNA-binding transcription factor activity"/>
    <property type="evidence" value="ECO:0007669"/>
    <property type="project" value="InterPro"/>
</dbReference>
<dbReference type="Pfam" id="PF12833">
    <property type="entry name" value="HTH_18"/>
    <property type="match status" value="1"/>
</dbReference>
<dbReference type="InterPro" id="IPR009057">
    <property type="entry name" value="Homeodomain-like_sf"/>
</dbReference>
<sequence>MSARQPGGAFTADVTGPEHGENGFAVFRRAWDTQTGEALPLPSLDTGERGAFRIGVRAARAHDAVIADVRFAHFRGRTSGPGEGGDRVLVHLMRQGSWRFTGLGGGEADVTVPDGSFLARRNGPPTSFDVRPGSRATVLILPPSVLQGVSGGRPVLGSNRSSEMRVLMAHARMVRETVRDLGPAGLLGARDALLELTRGALRREFDALEPRLAPALARAAMELADEYLAEPDLSPSLLARRLNVSVRTLHRAFATAEEPVAAYVRRRRLEQARRELLTPWDRPSIAEAAARWHFADSSHFARAFKKQYGEAPSRMIAAAEEERRLRQADSHRPSAWEGPSGSERPGRRTGNDVPLLGNAN</sequence>
<evidence type="ECO:0000256" key="3">
    <source>
        <dbReference type="ARBA" id="ARBA00023163"/>
    </source>
</evidence>
<gene>
    <name evidence="6" type="ORF">H1X69_25510</name>
</gene>
<dbReference type="PROSITE" id="PS01124">
    <property type="entry name" value="HTH_ARAC_FAMILY_2"/>
    <property type="match status" value="1"/>
</dbReference>
<dbReference type="InterPro" id="IPR050204">
    <property type="entry name" value="AraC_XylS_family_regulators"/>
</dbReference>
<dbReference type="GO" id="GO:0043565">
    <property type="term" value="F:sequence-specific DNA binding"/>
    <property type="evidence" value="ECO:0007669"/>
    <property type="project" value="InterPro"/>
</dbReference>
<accession>A0A7W2DXD1</accession>
<name>A0A7W2DXD1_9ACTN</name>
<evidence type="ECO:0000313" key="7">
    <source>
        <dbReference type="Proteomes" id="UP000587608"/>
    </source>
</evidence>
<evidence type="ECO:0000313" key="6">
    <source>
        <dbReference type="EMBL" id="MBA5224733.1"/>
    </source>
</evidence>
<evidence type="ECO:0000256" key="2">
    <source>
        <dbReference type="ARBA" id="ARBA00023125"/>
    </source>
</evidence>
<dbReference type="Gene3D" id="1.10.10.60">
    <property type="entry name" value="Homeodomain-like"/>
    <property type="match status" value="1"/>
</dbReference>
<dbReference type="SMART" id="SM00342">
    <property type="entry name" value="HTH_ARAC"/>
    <property type="match status" value="1"/>
</dbReference>
<keyword evidence="3" id="KW-0804">Transcription</keyword>
<organism evidence="6 7">
    <name type="scientific">Streptomyces griseoaurantiacus</name>
    <dbReference type="NCBI Taxonomy" id="68213"/>
    <lineage>
        <taxon>Bacteria</taxon>
        <taxon>Bacillati</taxon>
        <taxon>Actinomycetota</taxon>
        <taxon>Actinomycetes</taxon>
        <taxon>Kitasatosporales</taxon>
        <taxon>Streptomycetaceae</taxon>
        <taxon>Streptomyces</taxon>
        <taxon>Streptomyces aurantiacus group</taxon>
    </lineage>
</organism>
<feature type="compositionally biased region" description="Basic and acidic residues" evidence="4">
    <location>
        <begin position="320"/>
        <end position="334"/>
    </location>
</feature>
<dbReference type="RefSeq" id="WP_191854183.1">
    <property type="nucleotide sequence ID" value="NZ_JACERG010000017.1"/>
</dbReference>
<feature type="domain" description="HTH araC/xylS-type" evidence="5">
    <location>
        <begin position="218"/>
        <end position="318"/>
    </location>
</feature>
<evidence type="ECO:0000256" key="1">
    <source>
        <dbReference type="ARBA" id="ARBA00023015"/>
    </source>
</evidence>
<feature type="region of interest" description="Disordered" evidence="4">
    <location>
        <begin position="318"/>
        <end position="360"/>
    </location>
</feature>
<dbReference type="InterPro" id="IPR018060">
    <property type="entry name" value="HTH_AraC"/>
</dbReference>
<evidence type="ECO:0000259" key="5">
    <source>
        <dbReference type="PROSITE" id="PS01124"/>
    </source>
</evidence>
<dbReference type="Proteomes" id="UP000587608">
    <property type="component" value="Unassembled WGS sequence"/>
</dbReference>
<dbReference type="PANTHER" id="PTHR46796:SF6">
    <property type="entry name" value="ARAC SUBFAMILY"/>
    <property type="match status" value="1"/>
</dbReference>
<dbReference type="EMBL" id="JACERG010000017">
    <property type="protein sequence ID" value="MBA5224733.1"/>
    <property type="molecule type" value="Genomic_DNA"/>
</dbReference>
<reference evidence="6 7" key="1">
    <citation type="submission" date="2020-07" db="EMBL/GenBank/DDBJ databases">
        <title>Differential regulation of undecylprodigiosin biosynthesis in the yeast-scavenging Streptomyces strain MBK6.</title>
        <authorList>
            <person name="Baral B."/>
            <person name="Siitonen V."/>
            <person name="Laughlin M."/>
            <person name="Yamada K."/>
            <person name="Ilomaeki M."/>
            <person name="Metsae-Ketelae M."/>
            <person name="Niemi J."/>
        </authorList>
    </citation>
    <scope>NUCLEOTIDE SEQUENCE [LARGE SCALE GENOMIC DNA]</scope>
    <source>
        <strain evidence="6 7">MBK6</strain>
    </source>
</reference>
<dbReference type="AlphaFoldDB" id="A0A7W2DXD1"/>
<dbReference type="SUPFAM" id="SSF46689">
    <property type="entry name" value="Homeodomain-like"/>
    <property type="match status" value="1"/>
</dbReference>
<comment type="caution">
    <text evidence="6">The sequence shown here is derived from an EMBL/GenBank/DDBJ whole genome shotgun (WGS) entry which is preliminary data.</text>
</comment>